<dbReference type="Proteomes" id="UP000799757">
    <property type="component" value="Unassembled WGS sequence"/>
</dbReference>
<protein>
    <submittedName>
        <fullName evidence="2">Uncharacterized protein</fullName>
    </submittedName>
</protein>
<keyword evidence="3" id="KW-1185">Reference proteome</keyword>
<dbReference type="AlphaFoldDB" id="A0A6A6XIE8"/>
<reference evidence="2" key="1">
    <citation type="journal article" date="2020" name="Stud. Mycol.">
        <title>101 Dothideomycetes genomes: a test case for predicting lifestyles and emergence of pathogens.</title>
        <authorList>
            <person name="Haridas S."/>
            <person name="Albert R."/>
            <person name="Binder M."/>
            <person name="Bloem J."/>
            <person name="Labutti K."/>
            <person name="Salamov A."/>
            <person name="Andreopoulos B."/>
            <person name="Baker S."/>
            <person name="Barry K."/>
            <person name="Bills G."/>
            <person name="Bluhm B."/>
            <person name="Cannon C."/>
            <person name="Castanera R."/>
            <person name="Culley D."/>
            <person name="Daum C."/>
            <person name="Ezra D."/>
            <person name="Gonzalez J."/>
            <person name="Henrissat B."/>
            <person name="Kuo A."/>
            <person name="Liang C."/>
            <person name="Lipzen A."/>
            <person name="Lutzoni F."/>
            <person name="Magnuson J."/>
            <person name="Mondo S."/>
            <person name="Nolan M."/>
            <person name="Ohm R."/>
            <person name="Pangilinan J."/>
            <person name="Park H.-J."/>
            <person name="Ramirez L."/>
            <person name="Alfaro M."/>
            <person name="Sun H."/>
            <person name="Tritt A."/>
            <person name="Yoshinaga Y."/>
            <person name="Zwiers L.-H."/>
            <person name="Turgeon B."/>
            <person name="Goodwin S."/>
            <person name="Spatafora J."/>
            <person name="Crous P."/>
            <person name="Grigoriev I."/>
        </authorList>
    </citation>
    <scope>NUCLEOTIDE SEQUENCE</scope>
    <source>
        <strain evidence="2">CBS 109.77</strain>
    </source>
</reference>
<dbReference type="EMBL" id="MU001836">
    <property type="protein sequence ID" value="KAF2796219.1"/>
    <property type="molecule type" value="Genomic_DNA"/>
</dbReference>
<name>A0A6A6XIE8_9PLEO</name>
<sequence length="105" mass="11415">MALLSSLSSSQLSSQASPSHLGRPKQATQSSRDMGLRLRLSPHSKREQSDTSPFLSPTSTSPIPALHTSTSLPLHAATLRTYRTSCREPPRGNPLGKHEPPIHRL</sequence>
<feature type="compositionally biased region" description="Low complexity" evidence="1">
    <location>
        <begin position="50"/>
        <end position="62"/>
    </location>
</feature>
<evidence type="ECO:0000313" key="3">
    <source>
        <dbReference type="Proteomes" id="UP000799757"/>
    </source>
</evidence>
<evidence type="ECO:0000313" key="2">
    <source>
        <dbReference type="EMBL" id="KAF2796219.1"/>
    </source>
</evidence>
<gene>
    <name evidence="2" type="ORF">K505DRAFT_323456</name>
</gene>
<feature type="region of interest" description="Disordered" evidence="1">
    <location>
        <begin position="1"/>
        <end position="105"/>
    </location>
</feature>
<accession>A0A6A6XIE8</accession>
<organism evidence="2 3">
    <name type="scientific">Melanomma pulvis-pyrius CBS 109.77</name>
    <dbReference type="NCBI Taxonomy" id="1314802"/>
    <lineage>
        <taxon>Eukaryota</taxon>
        <taxon>Fungi</taxon>
        <taxon>Dikarya</taxon>
        <taxon>Ascomycota</taxon>
        <taxon>Pezizomycotina</taxon>
        <taxon>Dothideomycetes</taxon>
        <taxon>Pleosporomycetidae</taxon>
        <taxon>Pleosporales</taxon>
        <taxon>Melanommataceae</taxon>
        <taxon>Melanomma</taxon>
    </lineage>
</organism>
<proteinExistence type="predicted"/>
<feature type="compositionally biased region" description="Basic and acidic residues" evidence="1">
    <location>
        <begin position="85"/>
        <end position="105"/>
    </location>
</feature>
<evidence type="ECO:0000256" key="1">
    <source>
        <dbReference type="SAM" id="MobiDB-lite"/>
    </source>
</evidence>
<feature type="compositionally biased region" description="Low complexity" evidence="1">
    <location>
        <begin position="1"/>
        <end position="17"/>
    </location>
</feature>